<dbReference type="RefSeq" id="WP_378319174.1">
    <property type="nucleotide sequence ID" value="NZ_JBHUHY010000003.1"/>
</dbReference>
<comment type="caution">
    <text evidence="7">The sequence shown here is derived from an EMBL/GenBank/DDBJ whole genome shotgun (WGS) entry which is preliminary data.</text>
</comment>
<feature type="transmembrane region" description="Helical" evidence="6">
    <location>
        <begin position="456"/>
        <end position="473"/>
    </location>
</feature>
<dbReference type="EMBL" id="JBHUHY010000003">
    <property type="protein sequence ID" value="MFD2186194.1"/>
    <property type="molecule type" value="Genomic_DNA"/>
</dbReference>
<dbReference type="PANTHER" id="PTHR30250:SF11">
    <property type="entry name" value="O-ANTIGEN TRANSPORTER-RELATED"/>
    <property type="match status" value="1"/>
</dbReference>
<protein>
    <submittedName>
        <fullName evidence="7">Lipopolysaccharide biosynthesis protein</fullName>
    </submittedName>
</protein>
<feature type="transmembrane region" description="Helical" evidence="6">
    <location>
        <begin position="147"/>
        <end position="168"/>
    </location>
</feature>
<dbReference type="InterPro" id="IPR050833">
    <property type="entry name" value="Poly_Biosynth_Transport"/>
</dbReference>
<evidence type="ECO:0000256" key="6">
    <source>
        <dbReference type="SAM" id="Phobius"/>
    </source>
</evidence>
<keyword evidence="4 6" id="KW-1133">Transmembrane helix</keyword>
<feature type="transmembrane region" description="Helical" evidence="6">
    <location>
        <begin position="433"/>
        <end position="450"/>
    </location>
</feature>
<proteinExistence type="predicted"/>
<feature type="transmembrane region" description="Helical" evidence="6">
    <location>
        <begin position="225"/>
        <end position="245"/>
    </location>
</feature>
<gene>
    <name evidence="7" type="ORF">ACFSJT_05280</name>
</gene>
<accession>A0ABW5AT89</accession>
<dbReference type="PANTHER" id="PTHR30250">
    <property type="entry name" value="PST FAMILY PREDICTED COLANIC ACID TRANSPORTER"/>
    <property type="match status" value="1"/>
</dbReference>
<keyword evidence="5 6" id="KW-0472">Membrane</keyword>
<feature type="transmembrane region" description="Helical" evidence="6">
    <location>
        <begin position="399"/>
        <end position="421"/>
    </location>
</feature>
<reference evidence="8" key="1">
    <citation type="journal article" date="2019" name="Int. J. Syst. Evol. Microbiol.">
        <title>The Global Catalogue of Microorganisms (GCM) 10K type strain sequencing project: providing services to taxonomists for standard genome sequencing and annotation.</title>
        <authorList>
            <consortium name="The Broad Institute Genomics Platform"/>
            <consortium name="The Broad Institute Genome Sequencing Center for Infectious Disease"/>
            <person name="Wu L."/>
            <person name="Ma J."/>
        </authorList>
    </citation>
    <scope>NUCLEOTIDE SEQUENCE [LARGE SCALE GENOMIC DNA]</scope>
    <source>
        <strain evidence="8">DT92</strain>
    </source>
</reference>
<feature type="transmembrane region" description="Helical" evidence="6">
    <location>
        <begin position="188"/>
        <end position="213"/>
    </location>
</feature>
<feature type="transmembrane region" description="Helical" evidence="6">
    <location>
        <begin position="304"/>
        <end position="324"/>
    </location>
</feature>
<sequence length="484" mass="55539">MSTFQKLFKQTFIYGLATVLPRMLSFLLVIVHTKYLEGPVSYGRVTILFSWIIVFNVILAYGMETSFFRFLNQNKYKDKVTSTSAISIVITTFIFGVLAFLCQDIISSLIGIEKEFLTYVILILVLDALVIIPFADLRANEKPVKYSVIKIANVIIYAGLNVFFLIFLPELSQKVTWLQSIYFENFEIQYVFLSLVAASGITLLLMLPFYFRVSHRFDKELWKKMMIYGSPILISGLAFAINEHFDKILLEWMLEGEQGLFDSGAYAACYKLALFMTLFATAFRLGIEPFFFSHATDKNAPKTYAIITKYFVIFGSLILLSVIIFSDLLKEFMIKSPEYWEAMVVVPIILLANLCLGIYHNLSVWYKITDKTKFGAYISIVGAIITLALNFLLIPKYSYLGSAIATLAAYGTMMLLSWYFGKKYYPIPYNLKKIGMYLTISIVFSILSFYVFESNYMISIPLLLLFLVILYAFEKKELKQILKI</sequence>
<dbReference type="Proteomes" id="UP001597344">
    <property type="component" value="Unassembled WGS sequence"/>
</dbReference>
<evidence type="ECO:0000256" key="2">
    <source>
        <dbReference type="ARBA" id="ARBA00022475"/>
    </source>
</evidence>
<keyword evidence="2" id="KW-1003">Cell membrane</keyword>
<feature type="transmembrane region" description="Helical" evidence="6">
    <location>
        <begin position="84"/>
        <end position="110"/>
    </location>
</feature>
<evidence type="ECO:0000313" key="8">
    <source>
        <dbReference type="Proteomes" id="UP001597344"/>
    </source>
</evidence>
<dbReference type="Pfam" id="PF01943">
    <property type="entry name" value="Polysacc_synt"/>
    <property type="match status" value="1"/>
</dbReference>
<feature type="transmembrane region" description="Helical" evidence="6">
    <location>
        <begin position="374"/>
        <end position="393"/>
    </location>
</feature>
<feature type="transmembrane region" description="Helical" evidence="6">
    <location>
        <begin position="344"/>
        <end position="362"/>
    </location>
</feature>
<evidence type="ECO:0000256" key="3">
    <source>
        <dbReference type="ARBA" id="ARBA00022692"/>
    </source>
</evidence>
<feature type="transmembrane region" description="Helical" evidence="6">
    <location>
        <begin position="12"/>
        <end position="33"/>
    </location>
</feature>
<feature type="transmembrane region" description="Helical" evidence="6">
    <location>
        <begin position="116"/>
        <end position="135"/>
    </location>
</feature>
<keyword evidence="8" id="KW-1185">Reference proteome</keyword>
<feature type="transmembrane region" description="Helical" evidence="6">
    <location>
        <begin position="265"/>
        <end position="283"/>
    </location>
</feature>
<organism evidence="7 8">
    <name type="scientific">Aquimarina celericrescens</name>
    <dbReference type="NCBI Taxonomy" id="1964542"/>
    <lineage>
        <taxon>Bacteria</taxon>
        <taxon>Pseudomonadati</taxon>
        <taxon>Bacteroidota</taxon>
        <taxon>Flavobacteriia</taxon>
        <taxon>Flavobacteriales</taxon>
        <taxon>Flavobacteriaceae</taxon>
        <taxon>Aquimarina</taxon>
    </lineage>
</organism>
<feature type="transmembrane region" description="Helical" evidence="6">
    <location>
        <begin position="45"/>
        <end position="63"/>
    </location>
</feature>
<dbReference type="InterPro" id="IPR002797">
    <property type="entry name" value="Polysacc_synth"/>
</dbReference>
<evidence type="ECO:0000256" key="1">
    <source>
        <dbReference type="ARBA" id="ARBA00004651"/>
    </source>
</evidence>
<name>A0ABW5AT89_9FLAO</name>
<comment type="subcellular location">
    <subcellularLocation>
        <location evidence="1">Cell membrane</location>
        <topology evidence="1">Multi-pass membrane protein</topology>
    </subcellularLocation>
</comment>
<keyword evidence="3 6" id="KW-0812">Transmembrane</keyword>
<evidence type="ECO:0000256" key="5">
    <source>
        <dbReference type="ARBA" id="ARBA00023136"/>
    </source>
</evidence>
<evidence type="ECO:0000313" key="7">
    <source>
        <dbReference type="EMBL" id="MFD2186194.1"/>
    </source>
</evidence>
<evidence type="ECO:0000256" key="4">
    <source>
        <dbReference type="ARBA" id="ARBA00022989"/>
    </source>
</evidence>